<evidence type="ECO:0000313" key="2">
    <source>
        <dbReference type="Proteomes" id="UP000517547"/>
    </source>
</evidence>
<accession>A0A7Y7Y1F9</accession>
<protein>
    <submittedName>
        <fullName evidence="1">Uncharacterized protein</fullName>
    </submittedName>
</protein>
<dbReference type="EMBL" id="JACAQE010000007">
    <property type="protein sequence ID" value="NWC16203.1"/>
    <property type="molecule type" value="Genomic_DNA"/>
</dbReference>
<dbReference type="RefSeq" id="WP_017123983.1">
    <property type="nucleotide sequence ID" value="NZ_JACAQE010000007.1"/>
</dbReference>
<dbReference type="Proteomes" id="UP000517547">
    <property type="component" value="Unassembled WGS sequence"/>
</dbReference>
<sequence length="84" mass="10067">MEMLERLMALLPELLLTAVIGFQAFLFRQVSESRREHLELRVEIAQNYPKHNDIERAMDKLEHSLRAQLDTHFKTLNQRIRNHD</sequence>
<evidence type="ECO:0000313" key="1">
    <source>
        <dbReference type="EMBL" id="NWC16203.1"/>
    </source>
</evidence>
<comment type="caution">
    <text evidence="1">The sequence shown here is derived from an EMBL/GenBank/DDBJ whole genome shotgun (WGS) entry which is preliminary data.</text>
</comment>
<name>A0A7Y7Y1F9_9PSED</name>
<gene>
    <name evidence="1" type="ORF">HX845_21275</name>
</gene>
<reference evidence="1 2" key="1">
    <citation type="submission" date="2020-04" db="EMBL/GenBank/DDBJ databases">
        <title>Molecular characterization of pseudomonads from Agaricus bisporus reveal novel blotch 2 pathogens in Western Europe.</title>
        <authorList>
            <person name="Taparia T."/>
            <person name="Krijger M."/>
            <person name="Haynes E."/>
            <person name="Elpinstone J.G."/>
            <person name="Noble R."/>
            <person name="Van Der Wolf J."/>
        </authorList>
    </citation>
    <scope>NUCLEOTIDE SEQUENCE [LARGE SCALE GENOMIC DNA]</scope>
    <source>
        <strain evidence="1 2">IPO3738</strain>
    </source>
</reference>
<organism evidence="1 2">
    <name type="scientific">Pseudomonas gingeri</name>
    <dbReference type="NCBI Taxonomy" id="117681"/>
    <lineage>
        <taxon>Bacteria</taxon>
        <taxon>Pseudomonadati</taxon>
        <taxon>Pseudomonadota</taxon>
        <taxon>Gammaproteobacteria</taxon>
        <taxon>Pseudomonadales</taxon>
        <taxon>Pseudomonadaceae</taxon>
        <taxon>Pseudomonas</taxon>
    </lineage>
</organism>
<dbReference type="AlphaFoldDB" id="A0A7Y7Y1F9"/>
<proteinExistence type="predicted"/>